<evidence type="ECO:0000256" key="1">
    <source>
        <dbReference type="ARBA" id="ARBA00004141"/>
    </source>
</evidence>
<gene>
    <name evidence="11" type="ORF">BS47DRAFT_1485832</name>
</gene>
<evidence type="ECO:0000256" key="8">
    <source>
        <dbReference type="SAM" id="MobiDB-lite"/>
    </source>
</evidence>
<keyword evidence="12" id="KW-1185">Reference proteome</keyword>
<evidence type="ECO:0000256" key="4">
    <source>
        <dbReference type="ARBA" id="ARBA00022679"/>
    </source>
</evidence>
<feature type="transmembrane region" description="Helical" evidence="9">
    <location>
        <begin position="365"/>
        <end position="386"/>
    </location>
</feature>
<feature type="transmembrane region" description="Helical" evidence="9">
    <location>
        <begin position="217"/>
        <end position="237"/>
    </location>
</feature>
<evidence type="ECO:0000259" key="10">
    <source>
        <dbReference type="Pfam" id="PF13813"/>
    </source>
</evidence>
<keyword evidence="5 9" id="KW-0812">Transmembrane</keyword>
<feature type="domain" description="Wax synthase" evidence="10">
    <location>
        <begin position="296"/>
        <end position="373"/>
    </location>
</feature>
<dbReference type="GO" id="GO:0016020">
    <property type="term" value="C:membrane"/>
    <property type="evidence" value="ECO:0007669"/>
    <property type="project" value="UniProtKB-SubCell"/>
</dbReference>
<evidence type="ECO:0000313" key="12">
    <source>
        <dbReference type="Proteomes" id="UP000886523"/>
    </source>
</evidence>
<dbReference type="GO" id="GO:0006629">
    <property type="term" value="P:lipid metabolic process"/>
    <property type="evidence" value="ECO:0007669"/>
    <property type="project" value="InterPro"/>
</dbReference>
<comment type="subcellular location">
    <subcellularLocation>
        <location evidence="1">Membrane</location>
        <topology evidence="1">Multi-pass membrane protein</topology>
    </subcellularLocation>
</comment>
<protein>
    <recommendedName>
        <fullName evidence="10">Wax synthase domain-containing protein</fullName>
    </recommendedName>
</protein>
<dbReference type="PANTHER" id="PTHR31595:SF57">
    <property type="entry name" value="OS04G0481900 PROTEIN"/>
    <property type="match status" value="1"/>
</dbReference>
<dbReference type="InterPro" id="IPR044851">
    <property type="entry name" value="Wax_synthase"/>
</dbReference>
<feature type="transmembrane region" description="Helical" evidence="9">
    <location>
        <begin position="81"/>
        <end position="99"/>
    </location>
</feature>
<dbReference type="InterPro" id="IPR032805">
    <property type="entry name" value="Wax_synthase_dom"/>
</dbReference>
<dbReference type="AlphaFoldDB" id="A0A9P6AWA2"/>
<comment type="similarity">
    <text evidence="3">Belongs to the wax synthase family.</text>
</comment>
<sequence length="393" mass="42796">MEISRLQENLHFAFRHLVPPASSRTPINWGTAHHVLVPIALHLVLAYLARRPGTRVMRAALFPFVCVATIRFGYGYECTDVMLNAFNWGVALAAILWAFKAVEFGLAPNGILKVGEIEPGVLRAVANGNGNGNGAIKVGKMANGSPAGEKRRPATRPSGSRNIAGEVLAGLRDAIEVESALRGIGWEAGTGSGIYIPQDTRDTAHPARFSLQTLRQLIFCFLATDLLESCLKLVPGLGTPAGGSMFAFGSNVYEKYLISTGIHLITGFAILSGFAMAYYLITLIAVSIFQHHPTSWPPVFDSPWASTSLHEFWSKKWHQLLRQTFLVMGGFPLQKIFGSSGLIFGTFLASGLYHECALYAMGRGFGVQCVIFFALQPVAIVLERLFRRRTGAK</sequence>
<evidence type="ECO:0000256" key="7">
    <source>
        <dbReference type="ARBA" id="ARBA00023136"/>
    </source>
</evidence>
<keyword evidence="6 9" id="KW-1133">Transmembrane helix</keyword>
<organism evidence="11 12">
    <name type="scientific">Hydnum rufescens UP504</name>
    <dbReference type="NCBI Taxonomy" id="1448309"/>
    <lineage>
        <taxon>Eukaryota</taxon>
        <taxon>Fungi</taxon>
        <taxon>Dikarya</taxon>
        <taxon>Basidiomycota</taxon>
        <taxon>Agaricomycotina</taxon>
        <taxon>Agaricomycetes</taxon>
        <taxon>Cantharellales</taxon>
        <taxon>Hydnaceae</taxon>
        <taxon>Hydnum</taxon>
    </lineage>
</organism>
<feature type="transmembrane region" description="Helical" evidence="9">
    <location>
        <begin position="325"/>
        <end position="353"/>
    </location>
</feature>
<name>A0A9P6AWA2_9AGAM</name>
<feature type="transmembrane region" description="Helical" evidence="9">
    <location>
        <begin position="56"/>
        <end position="75"/>
    </location>
</feature>
<evidence type="ECO:0000256" key="5">
    <source>
        <dbReference type="ARBA" id="ARBA00022692"/>
    </source>
</evidence>
<feature type="transmembrane region" description="Helical" evidence="9">
    <location>
        <begin position="257"/>
        <end position="281"/>
    </location>
</feature>
<dbReference type="Proteomes" id="UP000886523">
    <property type="component" value="Unassembled WGS sequence"/>
</dbReference>
<keyword evidence="4" id="KW-0808">Transferase</keyword>
<keyword evidence="7 9" id="KW-0472">Membrane</keyword>
<proteinExistence type="inferred from homology"/>
<comment type="caution">
    <text evidence="11">The sequence shown here is derived from an EMBL/GenBank/DDBJ whole genome shotgun (WGS) entry which is preliminary data.</text>
</comment>
<accession>A0A9P6AWA2</accession>
<evidence type="ECO:0000256" key="6">
    <source>
        <dbReference type="ARBA" id="ARBA00022989"/>
    </source>
</evidence>
<evidence type="ECO:0000256" key="2">
    <source>
        <dbReference type="ARBA" id="ARBA00005179"/>
    </source>
</evidence>
<comment type="pathway">
    <text evidence="2">Secondary metabolite biosynthesis.</text>
</comment>
<dbReference type="EMBL" id="MU128977">
    <property type="protein sequence ID" value="KAF9513101.1"/>
    <property type="molecule type" value="Genomic_DNA"/>
</dbReference>
<evidence type="ECO:0000256" key="3">
    <source>
        <dbReference type="ARBA" id="ARBA00007282"/>
    </source>
</evidence>
<dbReference type="GO" id="GO:0008374">
    <property type="term" value="F:O-acyltransferase activity"/>
    <property type="evidence" value="ECO:0007669"/>
    <property type="project" value="InterPro"/>
</dbReference>
<evidence type="ECO:0000256" key="9">
    <source>
        <dbReference type="SAM" id="Phobius"/>
    </source>
</evidence>
<dbReference type="OrthoDB" id="1077582at2759"/>
<dbReference type="Pfam" id="PF13813">
    <property type="entry name" value="MBOAT_2"/>
    <property type="match status" value="1"/>
</dbReference>
<feature type="transmembrane region" description="Helical" evidence="9">
    <location>
        <begin position="27"/>
        <end position="49"/>
    </location>
</feature>
<dbReference type="PANTHER" id="PTHR31595">
    <property type="entry name" value="LONG-CHAIN-ALCOHOL O-FATTY-ACYLTRANSFERASE 3-RELATED"/>
    <property type="match status" value="1"/>
</dbReference>
<feature type="region of interest" description="Disordered" evidence="8">
    <location>
        <begin position="137"/>
        <end position="161"/>
    </location>
</feature>
<evidence type="ECO:0000313" key="11">
    <source>
        <dbReference type="EMBL" id="KAF9513101.1"/>
    </source>
</evidence>
<reference evidence="11" key="1">
    <citation type="journal article" date="2020" name="Nat. Commun.">
        <title>Large-scale genome sequencing of mycorrhizal fungi provides insights into the early evolution of symbiotic traits.</title>
        <authorList>
            <person name="Miyauchi S."/>
            <person name="Kiss E."/>
            <person name="Kuo A."/>
            <person name="Drula E."/>
            <person name="Kohler A."/>
            <person name="Sanchez-Garcia M."/>
            <person name="Morin E."/>
            <person name="Andreopoulos B."/>
            <person name="Barry K.W."/>
            <person name="Bonito G."/>
            <person name="Buee M."/>
            <person name="Carver A."/>
            <person name="Chen C."/>
            <person name="Cichocki N."/>
            <person name="Clum A."/>
            <person name="Culley D."/>
            <person name="Crous P.W."/>
            <person name="Fauchery L."/>
            <person name="Girlanda M."/>
            <person name="Hayes R.D."/>
            <person name="Keri Z."/>
            <person name="LaButti K."/>
            <person name="Lipzen A."/>
            <person name="Lombard V."/>
            <person name="Magnuson J."/>
            <person name="Maillard F."/>
            <person name="Murat C."/>
            <person name="Nolan M."/>
            <person name="Ohm R.A."/>
            <person name="Pangilinan J."/>
            <person name="Pereira M.F."/>
            <person name="Perotto S."/>
            <person name="Peter M."/>
            <person name="Pfister S."/>
            <person name="Riley R."/>
            <person name="Sitrit Y."/>
            <person name="Stielow J.B."/>
            <person name="Szollosi G."/>
            <person name="Zifcakova L."/>
            <person name="Stursova M."/>
            <person name="Spatafora J.W."/>
            <person name="Tedersoo L."/>
            <person name="Vaario L.M."/>
            <person name="Yamada A."/>
            <person name="Yan M."/>
            <person name="Wang P."/>
            <person name="Xu J."/>
            <person name="Bruns T."/>
            <person name="Baldrian P."/>
            <person name="Vilgalys R."/>
            <person name="Dunand C."/>
            <person name="Henrissat B."/>
            <person name="Grigoriev I.V."/>
            <person name="Hibbett D."/>
            <person name="Nagy L.G."/>
            <person name="Martin F.M."/>
        </authorList>
    </citation>
    <scope>NUCLEOTIDE SEQUENCE</scope>
    <source>
        <strain evidence="11">UP504</strain>
    </source>
</reference>